<protein>
    <submittedName>
        <fullName evidence="1">Uncharacterized protein</fullName>
    </submittedName>
</protein>
<comment type="caution">
    <text evidence="1">The sequence shown here is derived from an EMBL/GenBank/DDBJ whole genome shotgun (WGS) entry which is preliminary data.</text>
</comment>
<evidence type="ECO:0000313" key="1">
    <source>
        <dbReference type="EMBL" id="MBB6495943.1"/>
    </source>
</evidence>
<keyword evidence="2" id="KW-1185">Reference proteome</keyword>
<reference evidence="1 2" key="1">
    <citation type="submission" date="2020-08" db="EMBL/GenBank/DDBJ databases">
        <title>Genomic Encyclopedia of Type Strains, Phase IV (KMG-V): Genome sequencing to study the core and pangenomes of soil and plant-associated prokaryotes.</title>
        <authorList>
            <person name="Whitman W."/>
        </authorList>
    </citation>
    <scope>NUCLEOTIDE SEQUENCE [LARGE SCALE GENOMIC DNA]</scope>
    <source>
        <strain evidence="1 2">SEMIA 4059</strain>
    </source>
</reference>
<proteinExistence type="predicted"/>
<dbReference type="Proteomes" id="UP000526625">
    <property type="component" value="Unassembled WGS sequence"/>
</dbReference>
<sequence>MMRRRYELGEHKRSIISPSLPNKPRTAAKVLRGMVMN</sequence>
<evidence type="ECO:0000313" key="2">
    <source>
        <dbReference type="Proteomes" id="UP000526625"/>
    </source>
</evidence>
<dbReference type="EMBL" id="JACHBF010000064">
    <property type="protein sequence ID" value="MBB6495943.1"/>
    <property type="molecule type" value="Genomic_DNA"/>
</dbReference>
<name>A0ABR6R9U2_RHITR</name>
<accession>A0ABR6R9U2</accession>
<gene>
    <name evidence="1" type="ORF">GGD45_006417</name>
</gene>
<organism evidence="1 2">
    <name type="scientific">Rhizobium tropici</name>
    <dbReference type="NCBI Taxonomy" id="398"/>
    <lineage>
        <taxon>Bacteria</taxon>
        <taxon>Pseudomonadati</taxon>
        <taxon>Pseudomonadota</taxon>
        <taxon>Alphaproteobacteria</taxon>
        <taxon>Hyphomicrobiales</taxon>
        <taxon>Rhizobiaceae</taxon>
        <taxon>Rhizobium/Agrobacterium group</taxon>
        <taxon>Rhizobium</taxon>
    </lineage>
</organism>